<reference evidence="9 10" key="1">
    <citation type="journal article" date="2019" name="Int. J. Syst. Evol. Microbiol.">
        <title>The Global Catalogue of Microorganisms (GCM) 10K type strain sequencing project: providing services to taxonomists for standard genome sequencing and annotation.</title>
        <authorList>
            <consortium name="The Broad Institute Genomics Platform"/>
            <consortium name="The Broad Institute Genome Sequencing Center for Infectious Disease"/>
            <person name="Wu L."/>
            <person name="Ma J."/>
        </authorList>
    </citation>
    <scope>NUCLEOTIDE SEQUENCE [LARGE SCALE GENOMIC DNA]</scope>
    <source>
        <strain evidence="9 10">JCM 16378</strain>
    </source>
</reference>
<dbReference type="InterPro" id="IPR009049">
    <property type="entry name" value="Argininosuccinate_lyase"/>
</dbReference>
<dbReference type="PRINTS" id="PR00149">
    <property type="entry name" value="FUMRATELYASE"/>
</dbReference>
<dbReference type="GO" id="GO:0016829">
    <property type="term" value="F:lyase activity"/>
    <property type="evidence" value="ECO:0007669"/>
    <property type="project" value="UniProtKB-KW"/>
</dbReference>
<gene>
    <name evidence="6 9" type="primary">argH</name>
    <name evidence="9" type="ORF">GCM10009867_33370</name>
</gene>
<evidence type="ECO:0000259" key="7">
    <source>
        <dbReference type="Pfam" id="PF00206"/>
    </source>
</evidence>
<evidence type="ECO:0000256" key="6">
    <source>
        <dbReference type="HAMAP-Rule" id="MF_00006"/>
    </source>
</evidence>
<keyword evidence="10" id="KW-1185">Reference proteome</keyword>
<protein>
    <recommendedName>
        <fullName evidence="2 6">Argininosuccinate lyase</fullName>
        <shortName evidence="6">ASAL</shortName>
        <ecNumber evidence="2 6">4.3.2.1</ecNumber>
    </recommendedName>
    <alternativeName>
        <fullName evidence="6">Arginosuccinase</fullName>
    </alternativeName>
</protein>
<evidence type="ECO:0000256" key="5">
    <source>
        <dbReference type="ARBA" id="ARBA00023239"/>
    </source>
</evidence>
<keyword evidence="6" id="KW-0963">Cytoplasm</keyword>
<comment type="pathway">
    <text evidence="1 6">Amino-acid biosynthesis; L-arginine biosynthesis; L-arginine from L-ornithine and carbamoyl phosphate: step 3/3.</text>
</comment>
<dbReference type="SUPFAM" id="SSF48557">
    <property type="entry name" value="L-aspartase-like"/>
    <property type="match status" value="1"/>
</dbReference>
<dbReference type="InterPro" id="IPR008948">
    <property type="entry name" value="L-Aspartase-like"/>
</dbReference>
<keyword evidence="5 6" id="KW-0456">Lyase</keyword>
<dbReference type="InterPro" id="IPR020557">
    <property type="entry name" value="Fumarate_lyase_CS"/>
</dbReference>
<dbReference type="NCBIfam" id="TIGR00838">
    <property type="entry name" value="argH"/>
    <property type="match status" value="1"/>
</dbReference>
<evidence type="ECO:0000256" key="1">
    <source>
        <dbReference type="ARBA" id="ARBA00004941"/>
    </source>
</evidence>
<dbReference type="Pfam" id="PF14698">
    <property type="entry name" value="ASL_C2"/>
    <property type="match status" value="1"/>
</dbReference>
<dbReference type="InterPro" id="IPR024083">
    <property type="entry name" value="Fumarase/histidase_N"/>
</dbReference>
<dbReference type="RefSeq" id="WP_344195482.1">
    <property type="nucleotide sequence ID" value="NZ_BAAARN010000004.1"/>
</dbReference>
<organism evidence="9 10">
    <name type="scientific">Pedococcus aerophilus</name>
    <dbReference type="NCBI Taxonomy" id="436356"/>
    <lineage>
        <taxon>Bacteria</taxon>
        <taxon>Bacillati</taxon>
        <taxon>Actinomycetota</taxon>
        <taxon>Actinomycetes</taxon>
        <taxon>Micrococcales</taxon>
        <taxon>Intrasporangiaceae</taxon>
        <taxon>Pedococcus</taxon>
    </lineage>
</organism>
<dbReference type="CDD" id="cd01359">
    <property type="entry name" value="Argininosuccinate_lyase"/>
    <property type="match status" value="1"/>
</dbReference>
<feature type="domain" description="Fumarate lyase N-terminal" evidence="7">
    <location>
        <begin position="31"/>
        <end position="320"/>
    </location>
</feature>
<dbReference type="Gene3D" id="1.20.200.10">
    <property type="entry name" value="Fumarase/aspartase (Central domain)"/>
    <property type="match status" value="1"/>
</dbReference>
<dbReference type="InterPro" id="IPR022761">
    <property type="entry name" value="Fumarate_lyase_N"/>
</dbReference>
<evidence type="ECO:0000256" key="3">
    <source>
        <dbReference type="ARBA" id="ARBA00022571"/>
    </source>
</evidence>
<evidence type="ECO:0000313" key="10">
    <source>
        <dbReference type="Proteomes" id="UP001501326"/>
    </source>
</evidence>
<dbReference type="Pfam" id="PF00206">
    <property type="entry name" value="Lyase_1"/>
    <property type="match status" value="1"/>
</dbReference>
<dbReference type="PANTHER" id="PTHR43814">
    <property type="entry name" value="ARGININOSUCCINATE LYASE"/>
    <property type="match status" value="1"/>
</dbReference>
<dbReference type="PROSITE" id="PS00163">
    <property type="entry name" value="FUMARATE_LYASES"/>
    <property type="match status" value="1"/>
</dbReference>
<dbReference type="Gene3D" id="1.10.275.10">
    <property type="entry name" value="Fumarase/aspartase (N-terminal domain)"/>
    <property type="match status" value="1"/>
</dbReference>
<evidence type="ECO:0000259" key="8">
    <source>
        <dbReference type="Pfam" id="PF14698"/>
    </source>
</evidence>
<comment type="subcellular location">
    <subcellularLocation>
        <location evidence="6">Cytoplasm</location>
    </subcellularLocation>
</comment>
<dbReference type="EMBL" id="BAAARN010000004">
    <property type="protein sequence ID" value="GAA2738999.1"/>
    <property type="molecule type" value="Genomic_DNA"/>
</dbReference>
<comment type="similarity">
    <text evidence="6">Belongs to the lyase 1 family. Argininosuccinate lyase subfamily.</text>
</comment>
<comment type="catalytic activity">
    <reaction evidence="6">
        <text>2-(N(omega)-L-arginino)succinate = fumarate + L-arginine</text>
        <dbReference type="Rhea" id="RHEA:24020"/>
        <dbReference type="ChEBI" id="CHEBI:29806"/>
        <dbReference type="ChEBI" id="CHEBI:32682"/>
        <dbReference type="ChEBI" id="CHEBI:57472"/>
        <dbReference type="EC" id="4.3.2.1"/>
    </reaction>
</comment>
<dbReference type="Gene3D" id="1.10.40.30">
    <property type="entry name" value="Fumarase/aspartase (C-terminal domain)"/>
    <property type="match status" value="1"/>
</dbReference>
<proteinExistence type="inferred from homology"/>
<dbReference type="PRINTS" id="PR00145">
    <property type="entry name" value="ARGSUCLYASE"/>
</dbReference>
<evidence type="ECO:0000313" key="9">
    <source>
        <dbReference type="EMBL" id="GAA2738999.1"/>
    </source>
</evidence>
<dbReference type="PANTHER" id="PTHR43814:SF1">
    <property type="entry name" value="ARGININOSUCCINATE LYASE"/>
    <property type="match status" value="1"/>
</dbReference>
<sequence length="489" mass="52323">MSPDSPHPTSQPEPAQPGKVSLWGGRFAGGPADALAALSKSTHFDWRLAPYDIAGSRAHARVLHAAGLLDDANLEAMLAGLAQLAADVESGAFTPAEDDEDVHTALERGLIERAGADVGGRLRAGRSRNDQVATLFRMYLRDHARSVAALVLDVVDALVSQSVRHPEVAMPGRTHLQHAQPVLLAHHLLAHAWALLRDVQRLQDWDVRAAVSPYGSGALAGSSLGLDPEAVAADLGFTTSVENSIDGTASRDFVAEMAFVAAMTAVDVSRLAEEVVLWATKEFSFVTLDDAYSTGSSIMPQKKNPDVAELARGKAGRLVGDLAGLMTTLKSLPLAYNRDLQEDKEPVFDAVDTLEVLLPAFSGMVETMEFNTERLASLAPQGFSLATDIAEWLVREGVAFRIAHEVAGACVRECEGRGIELWDLTDADLAAISPHLTPRVRDVLSVEGSLASRDAKGGTAPVRVAEQLARVQEQVAAARRWAREPITVR</sequence>
<keyword evidence="3 6" id="KW-0055">Arginine biosynthesis</keyword>
<comment type="caution">
    <text evidence="9">The sequence shown here is derived from an EMBL/GenBank/DDBJ whole genome shotgun (WGS) entry which is preliminary data.</text>
</comment>
<dbReference type="InterPro" id="IPR029419">
    <property type="entry name" value="Arg_succ_lyase_C"/>
</dbReference>
<dbReference type="Proteomes" id="UP001501326">
    <property type="component" value="Unassembled WGS sequence"/>
</dbReference>
<evidence type="ECO:0000256" key="4">
    <source>
        <dbReference type="ARBA" id="ARBA00022605"/>
    </source>
</evidence>
<accession>A0ABN3UWD2</accession>
<dbReference type="EC" id="4.3.2.1" evidence="2 6"/>
<name>A0ABN3UWD2_9MICO</name>
<keyword evidence="4 6" id="KW-0028">Amino-acid biosynthesis</keyword>
<evidence type="ECO:0000256" key="2">
    <source>
        <dbReference type="ARBA" id="ARBA00012338"/>
    </source>
</evidence>
<dbReference type="InterPro" id="IPR000362">
    <property type="entry name" value="Fumarate_lyase_fam"/>
</dbReference>
<dbReference type="HAMAP" id="MF_00006">
    <property type="entry name" value="Arg_succ_lyase"/>
    <property type="match status" value="1"/>
</dbReference>
<feature type="domain" description="Argininosuccinate lyase C-terminal" evidence="8">
    <location>
        <begin position="383"/>
        <end position="450"/>
    </location>
</feature>